<dbReference type="EMBL" id="BAABIV010000039">
    <property type="protein sequence ID" value="GAA5014441.1"/>
    <property type="molecule type" value="Genomic_DNA"/>
</dbReference>
<evidence type="ECO:0000313" key="3">
    <source>
        <dbReference type="Proteomes" id="UP001500610"/>
    </source>
</evidence>
<comment type="caution">
    <text evidence="2">The sequence shown here is derived from an EMBL/GenBank/DDBJ whole genome shotgun (WGS) entry which is preliminary data.</text>
</comment>
<gene>
    <name evidence="2" type="ORF">GCM10023257_73360</name>
</gene>
<name>A0ABP9J0G6_9ACTN</name>
<dbReference type="Proteomes" id="UP001500610">
    <property type="component" value="Unassembled WGS sequence"/>
</dbReference>
<sequence>MFPSRGEAIGGTGVNTHPRTSLDRDPLYAPVNAACCDKSMTLQDRAEAP</sequence>
<organism evidence="2 3">
    <name type="scientific">Streptomyces hyderabadensis</name>
    <dbReference type="NCBI Taxonomy" id="598549"/>
    <lineage>
        <taxon>Bacteria</taxon>
        <taxon>Bacillati</taxon>
        <taxon>Actinomycetota</taxon>
        <taxon>Actinomycetes</taxon>
        <taxon>Kitasatosporales</taxon>
        <taxon>Streptomycetaceae</taxon>
        <taxon>Streptomyces</taxon>
    </lineage>
</organism>
<evidence type="ECO:0000256" key="1">
    <source>
        <dbReference type="SAM" id="MobiDB-lite"/>
    </source>
</evidence>
<protein>
    <submittedName>
        <fullName evidence="2">Uncharacterized protein</fullName>
    </submittedName>
</protein>
<keyword evidence="3" id="KW-1185">Reference proteome</keyword>
<accession>A0ABP9J0G6</accession>
<feature type="region of interest" description="Disordered" evidence="1">
    <location>
        <begin position="1"/>
        <end position="25"/>
    </location>
</feature>
<evidence type="ECO:0000313" key="2">
    <source>
        <dbReference type="EMBL" id="GAA5014441.1"/>
    </source>
</evidence>
<reference evidence="3" key="1">
    <citation type="journal article" date="2019" name="Int. J. Syst. Evol. Microbiol.">
        <title>The Global Catalogue of Microorganisms (GCM) 10K type strain sequencing project: providing services to taxonomists for standard genome sequencing and annotation.</title>
        <authorList>
            <consortium name="The Broad Institute Genomics Platform"/>
            <consortium name="The Broad Institute Genome Sequencing Center for Infectious Disease"/>
            <person name="Wu L."/>
            <person name="Ma J."/>
        </authorList>
    </citation>
    <scope>NUCLEOTIDE SEQUENCE [LARGE SCALE GENOMIC DNA]</scope>
    <source>
        <strain evidence="3">JCM 17657</strain>
    </source>
</reference>
<proteinExistence type="predicted"/>